<evidence type="ECO:0000313" key="4">
    <source>
        <dbReference type="Proteomes" id="UP001296104"/>
    </source>
</evidence>
<feature type="domain" description="DNA replication regulator Sld3 C-terminal" evidence="2">
    <location>
        <begin position="238"/>
        <end position="764"/>
    </location>
</feature>
<dbReference type="PANTHER" id="PTHR28067">
    <property type="entry name" value="DNA REPLICATION REGULATOR SLD3"/>
    <property type="match status" value="1"/>
</dbReference>
<feature type="compositionally biased region" description="Polar residues" evidence="1">
    <location>
        <begin position="834"/>
        <end position="844"/>
    </location>
</feature>
<evidence type="ECO:0000259" key="2">
    <source>
        <dbReference type="Pfam" id="PF08639"/>
    </source>
</evidence>
<feature type="region of interest" description="Disordered" evidence="1">
    <location>
        <begin position="203"/>
        <end position="225"/>
    </location>
</feature>
<dbReference type="EMBL" id="CAVMBE010000021">
    <property type="protein sequence ID" value="CAK3994969.1"/>
    <property type="molecule type" value="Genomic_DNA"/>
</dbReference>
<keyword evidence="4" id="KW-1185">Reference proteome</keyword>
<dbReference type="Pfam" id="PF08639">
    <property type="entry name" value="Sld3_STD"/>
    <property type="match status" value="1"/>
</dbReference>
<dbReference type="Gene3D" id="1.20.58.2130">
    <property type="match status" value="1"/>
</dbReference>
<feature type="region of interest" description="Disordered" evidence="1">
    <location>
        <begin position="451"/>
        <end position="470"/>
    </location>
</feature>
<feature type="region of interest" description="Disordered" evidence="1">
    <location>
        <begin position="492"/>
        <end position="554"/>
    </location>
</feature>
<dbReference type="GO" id="GO:0006270">
    <property type="term" value="P:DNA replication initiation"/>
    <property type="evidence" value="ECO:0007669"/>
    <property type="project" value="InterPro"/>
</dbReference>
<sequence>MSITSTTLLERDPTEENIPASRTLENPRKRKRDEEIICSIDKRPLILRPDSSDPFAKPRTLTPLCLLSRSQLPLSYLDPGQDGSRLLSSHVQILEACDEYQSDANVLIVKDVKEQRLYAIERVQRLQYALCRLDTWVKTEEVLLRSELSLQADSAPSKRQAVQSDQEGKPWWAKAAVDPEYGFPPSLKPSSLRLSMRPCTVTTATQAKRQLPTQIEDSGPPVDETTVDERVTLKPTPDTLEDLAKQYLDALYLSRTSVAYFVKGPLARVRAAFAAQPAELVAFLRGAVLSATTTDKKYRASIADLVNDLPVLDTPETKPKKQKKRKWKPARDKSGFFVSEKDYVEQWWRKGDDTQTISHLSETMDAVVRRRSQRLRSRETFLQVILILEVLALEASGSPTPVPQATESQAPEDPGVTAEKKPRKKKEVDMTAVLETLLDRLCIWYSIDGGSPAKTGSDRNENGEDGASDDLKSFASEVVIPFWASRIPEVANSTSKKLGGPSAPAPKRRSMATSRKPGEPAVRQAPEKKPRRPLERVSTDTLNYTGKRPPLLSRSATDTDALAPLIKREASETPSIDSIPVAASRAAQRRTQQVDPARPRPRGSLLHQISFGRREVDLSAMSQASEAKLRKKAEVEQKVRDAITTLRKPNRDRAVEDIAKNADESFAKAISKSRANSGQTKKPMEKSNIAINTTPKAIKATPVPRRRTQQESGHSRDSADTSVVPASSVKLFAQPGDLPSSSFAIPQTGHRPRHTHGIEETPSRGFAKFMPSALARPPGTLGTLLESPTATRTTAANGDVPAKLPKMPSLTGTPAEKSKSKGRTWSSVRKMPTIQASPERPTNTTHDDSGIVLDDDQPDEQSIYDALGWNDDCYEQLA</sequence>
<evidence type="ECO:0000313" key="3">
    <source>
        <dbReference type="EMBL" id="CAK3994969.1"/>
    </source>
</evidence>
<dbReference type="PANTHER" id="PTHR28067:SF1">
    <property type="entry name" value="DNA REPLICATION REGULATOR SLD3"/>
    <property type="match status" value="1"/>
</dbReference>
<proteinExistence type="predicted"/>
<gene>
    <name evidence="3" type="ORF">LECACI_7A004043</name>
</gene>
<feature type="region of interest" description="Disordered" evidence="1">
    <location>
        <begin position="670"/>
        <end position="762"/>
    </location>
</feature>
<dbReference type="InterPro" id="IPR042511">
    <property type="entry name" value="Sld3"/>
</dbReference>
<feature type="compositionally biased region" description="Polar residues" evidence="1">
    <location>
        <begin position="203"/>
        <end position="216"/>
    </location>
</feature>
<feature type="region of interest" description="Disordered" evidence="1">
    <location>
        <begin position="584"/>
        <end position="604"/>
    </location>
</feature>
<comment type="caution">
    <text evidence="3">The sequence shown here is derived from an EMBL/GenBank/DDBJ whole genome shotgun (WGS) entry which is preliminary data.</text>
</comment>
<dbReference type="InterPro" id="IPR013948">
    <property type="entry name" value="DNA_replication_reg_Sld3_C"/>
</dbReference>
<evidence type="ECO:0000256" key="1">
    <source>
        <dbReference type="SAM" id="MobiDB-lite"/>
    </source>
</evidence>
<dbReference type="GO" id="GO:0031261">
    <property type="term" value="C:DNA replication preinitiation complex"/>
    <property type="evidence" value="ECO:0007669"/>
    <property type="project" value="TreeGrafter"/>
</dbReference>
<protein>
    <recommendedName>
        <fullName evidence="2">DNA replication regulator Sld3 C-terminal domain-containing protein</fullName>
    </recommendedName>
</protein>
<feature type="region of interest" description="Disordered" evidence="1">
    <location>
        <begin position="397"/>
        <end position="427"/>
    </location>
</feature>
<feature type="compositionally biased region" description="Polar residues" evidence="1">
    <location>
        <begin position="397"/>
        <end position="409"/>
    </location>
</feature>
<feature type="region of interest" description="Disordered" evidence="1">
    <location>
        <begin position="792"/>
        <end position="867"/>
    </location>
</feature>
<feature type="compositionally biased region" description="Basic and acidic residues" evidence="1">
    <location>
        <begin position="525"/>
        <end position="538"/>
    </location>
</feature>
<feature type="region of interest" description="Disordered" evidence="1">
    <location>
        <begin position="1"/>
        <end position="29"/>
    </location>
</feature>
<feature type="compositionally biased region" description="Low complexity" evidence="1">
    <location>
        <begin position="584"/>
        <end position="593"/>
    </location>
</feature>
<reference evidence="3" key="1">
    <citation type="submission" date="2023-11" db="EMBL/GenBank/DDBJ databases">
        <authorList>
            <person name="Alioto T."/>
            <person name="Alioto T."/>
            <person name="Gomez Garrido J."/>
        </authorList>
    </citation>
    <scope>NUCLEOTIDE SEQUENCE</scope>
</reference>
<dbReference type="Proteomes" id="UP001296104">
    <property type="component" value="Unassembled WGS sequence"/>
</dbReference>
<name>A0AAI9EAF3_9PEZI</name>
<dbReference type="AlphaFoldDB" id="A0AAI9EAF3"/>
<accession>A0AAI9EAF3</accession>
<organism evidence="3 4">
    <name type="scientific">Lecanosticta acicola</name>
    <dbReference type="NCBI Taxonomy" id="111012"/>
    <lineage>
        <taxon>Eukaryota</taxon>
        <taxon>Fungi</taxon>
        <taxon>Dikarya</taxon>
        <taxon>Ascomycota</taxon>
        <taxon>Pezizomycotina</taxon>
        <taxon>Dothideomycetes</taxon>
        <taxon>Dothideomycetidae</taxon>
        <taxon>Mycosphaerellales</taxon>
        <taxon>Mycosphaerellaceae</taxon>
        <taxon>Lecanosticta</taxon>
    </lineage>
</organism>